<dbReference type="InterPro" id="IPR001940">
    <property type="entry name" value="Peptidase_S1C"/>
</dbReference>
<dbReference type="RefSeq" id="WP_123815995.1">
    <property type="nucleotide sequence ID" value="NZ_RKQZ01000001.1"/>
</dbReference>
<accession>A0A3N4ZBD3</accession>
<keyword evidence="2 5" id="KW-0812">Transmembrane</keyword>
<dbReference type="Pfam" id="PF02674">
    <property type="entry name" value="Colicin_V"/>
    <property type="match status" value="1"/>
</dbReference>
<keyword evidence="7" id="KW-1185">Reference proteome</keyword>
<dbReference type="OrthoDB" id="9766361at2"/>
<keyword evidence="4 5" id="KW-0472">Membrane</keyword>
<comment type="subcellular location">
    <subcellularLocation>
        <location evidence="1">Membrane</location>
        <topology evidence="1">Multi-pass membrane protein</topology>
    </subcellularLocation>
</comment>
<proteinExistence type="predicted"/>
<dbReference type="InterPro" id="IPR047680">
    <property type="entry name" value="MarP-like"/>
</dbReference>
<dbReference type="PANTHER" id="PTHR43019:SF23">
    <property type="entry name" value="PROTEASE DO-LIKE 5, CHLOROPLASTIC"/>
    <property type="match status" value="1"/>
</dbReference>
<comment type="caution">
    <text evidence="6">The sequence shown here is derived from an EMBL/GenBank/DDBJ whole genome shotgun (WGS) entry which is preliminary data.</text>
</comment>
<dbReference type="EMBL" id="RKQZ01000001">
    <property type="protein sequence ID" value="RPF23188.1"/>
    <property type="molecule type" value="Genomic_DNA"/>
</dbReference>
<dbReference type="Gene3D" id="2.40.10.10">
    <property type="entry name" value="Trypsin-like serine proteases"/>
    <property type="match status" value="2"/>
</dbReference>
<dbReference type="GO" id="GO:0004252">
    <property type="term" value="F:serine-type endopeptidase activity"/>
    <property type="evidence" value="ECO:0007669"/>
    <property type="project" value="InterPro"/>
</dbReference>
<dbReference type="Pfam" id="PF13365">
    <property type="entry name" value="Trypsin_2"/>
    <property type="match status" value="1"/>
</dbReference>
<feature type="transmembrane region" description="Helical" evidence="5">
    <location>
        <begin position="100"/>
        <end position="120"/>
    </location>
</feature>
<evidence type="ECO:0000256" key="1">
    <source>
        <dbReference type="ARBA" id="ARBA00004141"/>
    </source>
</evidence>
<dbReference type="GO" id="GO:0009403">
    <property type="term" value="P:toxin biosynthetic process"/>
    <property type="evidence" value="ECO:0007669"/>
    <property type="project" value="InterPro"/>
</dbReference>
<gene>
    <name evidence="6" type="ORF">EDD34_3870</name>
</gene>
<dbReference type="AlphaFoldDB" id="A0A3N4ZBD3"/>
<sequence length="390" mass="39175">MTPVDIVLLLILLFALSAGLSRGLLATLGGLVGLVVGGLAAFWAVPAVNDLLPTSEWRGPVSVAVAILLPVLGASLGSGLGHGLRRGVDRTPLRPLERLLGGVANVLVAALALAFVGNAISATGTPGVASAISSSTVLRTIENATPPAVGRPLAEMRAMVLDDGLPRLNLLIVPRQAPVAPAVDLDDADLEASARSVARISGIAYACGKSSTGSGFVVAPDRVVTNAHVVAGVDRPVVELPDSPAREGRVVYFDPVDDLAVIAVDALAADVLDIAPTLATGDRAVVQGYPYGGPFTSTSAGVLGVDTTRVPDVYGSGAAGREVYSLAAAVRPGNSGGPLLTTDGQVAGVIFARADSASDIGYAMTSAELLPVAARATELDAPVSPGRCAA</sequence>
<evidence type="ECO:0000256" key="4">
    <source>
        <dbReference type="ARBA" id="ARBA00023136"/>
    </source>
</evidence>
<dbReference type="GO" id="GO:0016020">
    <property type="term" value="C:membrane"/>
    <property type="evidence" value="ECO:0007669"/>
    <property type="project" value="UniProtKB-SubCell"/>
</dbReference>
<evidence type="ECO:0000313" key="6">
    <source>
        <dbReference type="EMBL" id="RPF23188.1"/>
    </source>
</evidence>
<dbReference type="NCBIfam" id="NF033740">
    <property type="entry name" value="MarP_fam_protase"/>
    <property type="match status" value="1"/>
</dbReference>
<dbReference type="Proteomes" id="UP000280501">
    <property type="component" value="Unassembled WGS sequence"/>
</dbReference>
<feature type="transmembrane region" description="Helical" evidence="5">
    <location>
        <begin position="61"/>
        <end position="80"/>
    </location>
</feature>
<dbReference type="InterPro" id="IPR043504">
    <property type="entry name" value="Peptidase_S1_PA_chymotrypsin"/>
</dbReference>
<keyword evidence="3 5" id="KW-1133">Transmembrane helix</keyword>
<dbReference type="GO" id="GO:0006508">
    <property type="term" value="P:proteolysis"/>
    <property type="evidence" value="ECO:0007669"/>
    <property type="project" value="InterPro"/>
</dbReference>
<feature type="transmembrane region" description="Helical" evidence="5">
    <location>
        <begin position="31"/>
        <end position="49"/>
    </location>
</feature>
<evidence type="ECO:0000256" key="3">
    <source>
        <dbReference type="ARBA" id="ARBA00022989"/>
    </source>
</evidence>
<dbReference type="SUPFAM" id="SSF50494">
    <property type="entry name" value="Trypsin-like serine proteases"/>
    <property type="match status" value="1"/>
</dbReference>
<organism evidence="6 7">
    <name type="scientific">Myceligenerans xiligouense</name>
    <dbReference type="NCBI Taxonomy" id="253184"/>
    <lineage>
        <taxon>Bacteria</taxon>
        <taxon>Bacillati</taxon>
        <taxon>Actinomycetota</taxon>
        <taxon>Actinomycetes</taxon>
        <taxon>Micrococcales</taxon>
        <taxon>Promicromonosporaceae</taxon>
        <taxon>Myceligenerans</taxon>
    </lineage>
</organism>
<dbReference type="InterPro" id="IPR009003">
    <property type="entry name" value="Peptidase_S1_PA"/>
</dbReference>
<evidence type="ECO:0000313" key="7">
    <source>
        <dbReference type="Proteomes" id="UP000280501"/>
    </source>
</evidence>
<reference evidence="6 7" key="1">
    <citation type="submission" date="2018-11" db="EMBL/GenBank/DDBJ databases">
        <title>Sequencing the genomes of 1000 actinobacteria strains.</title>
        <authorList>
            <person name="Klenk H.-P."/>
        </authorList>
    </citation>
    <scope>NUCLEOTIDE SEQUENCE [LARGE SCALE GENOMIC DNA]</scope>
    <source>
        <strain evidence="6 7">DSM 15700</strain>
    </source>
</reference>
<dbReference type="InterPro" id="IPR003825">
    <property type="entry name" value="Colicin-V_CvpA"/>
</dbReference>
<evidence type="ECO:0000256" key="5">
    <source>
        <dbReference type="SAM" id="Phobius"/>
    </source>
</evidence>
<name>A0A3N4ZBD3_9MICO</name>
<evidence type="ECO:0000256" key="2">
    <source>
        <dbReference type="ARBA" id="ARBA00022692"/>
    </source>
</evidence>
<dbReference type="PRINTS" id="PR00834">
    <property type="entry name" value="PROTEASES2C"/>
</dbReference>
<dbReference type="PANTHER" id="PTHR43019">
    <property type="entry name" value="SERINE ENDOPROTEASE DEGS"/>
    <property type="match status" value="1"/>
</dbReference>
<protein>
    <submittedName>
        <fullName evidence="6">Colicin V production protein</fullName>
    </submittedName>
</protein>